<keyword evidence="4" id="KW-1185">Reference proteome</keyword>
<dbReference type="STRING" id="58919.A0A316ZBF0"/>
<evidence type="ECO:0000313" key="4">
    <source>
        <dbReference type="Proteomes" id="UP000245946"/>
    </source>
</evidence>
<feature type="region of interest" description="Disordered" evidence="1">
    <location>
        <begin position="1"/>
        <end position="138"/>
    </location>
</feature>
<name>A0A316ZBF0_9BASI</name>
<reference evidence="3 4" key="1">
    <citation type="journal article" date="2018" name="Mol. Biol. Evol.">
        <title>Broad Genomic Sampling Reveals a Smut Pathogenic Ancestry of the Fungal Clade Ustilaginomycotina.</title>
        <authorList>
            <person name="Kijpornyongpan T."/>
            <person name="Mondo S.J."/>
            <person name="Barry K."/>
            <person name="Sandor L."/>
            <person name="Lee J."/>
            <person name="Lipzen A."/>
            <person name="Pangilinan J."/>
            <person name="LaButti K."/>
            <person name="Hainaut M."/>
            <person name="Henrissat B."/>
            <person name="Grigoriev I.V."/>
            <person name="Spatafora J.W."/>
            <person name="Aime M.C."/>
        </authorList>
    </citation>
    <scope>NUCLEOTIDE SEQUENCE [LARGE SCALE GENOMIC DNA]</scope>
    <source>
        <strain evidence="3 4">MCA 4186</strain>
    </source>
</reference>
<dbReference type="RefSeq" id="XP_025598633.1">
    <property type="nucleotide sequence ID" value="XM_025742401.1"/>
</dbReference>
<feature type="compositionally biased region" description="Basic and acidic residues" evidence="1">
    <location>
        <begin position="107"/>
        <end position="122"/>
    </location>
</feature>
<feature type="compositionally biased region" description="Polar residues" evidence="1">
    <location>
        <begin position="23"/>
        <end position="32"/>
    </location>
</feature>
<evidence type="ECO:0000256" key="1">
    <source>
        <dbReference type="SAM" id="MobiDB-lite"/>
    </source>
</evidence>
<dbReference type="EMBL" id="KZ819292">
    <property type="protein sequence ID" value="PWN98354.1"/>
    <property type="molecule type" value="Genomic_DNA"/>
</dbReference>
<dbReference type="Proteomes" id="UP000245946">
    <property type="component" value="Unassembled WGS sequence"/>
</dbReference>
<keyword evidence="2" id="KW-1133">Transmembrane helix</keyword>
<accession>A0A316ZBF0</accession>
<feature type="region of interest" description="Disordered" evidence="1">
    <location>
        <begin position="695"/>
        <end position="918"/>
    </location>
</feature>
<feature type="compositionally biased region" description="Acidic residues" evidence="1">
    <location>
        <begin position="123"/>
        <end position="132"/>
    </location>
</feature>
<feature type="compositionally biased region" description="Low complexity" evidence="1">
    <location>
        <begin position="33"/>
        <end position="42"/>
    </location>
</feature>
<proteinExistence type="predicted"/>
<evidence type="ECO:0000256" key="2">
    <source>
        <dbReference type="SAM" id="Phobius"/>
    </source>
</evidence>
<feature type="compositionally biased region" description="Polar residues" evidence="1">
    <location>
        <begin position="695"/>
        <end position="706"/>
    </location>
</feature>
<feature type="transmembrane region" description="Helical" evidence="2">
    <location>
        <begin position="542"/>
        <end position="562"/>
    </location>
</feature>
<sequence>MAHQRARSGSTVTFREQPAPDRSQFSPTRPTPSSEASFESASGAHPRMGRRRASTVTFVDRPAPSPAGNSRPPLPSAADSDSYLKAPPSLGRRRASSSATLFPDEPYGDKLKSFENAKVKSLDDDELGEDDDKLGKSLDDDKLRKSVDEEKTEAGPSVYVPARLGRRRASSMTLVAPAPLRPAKYKLRRPSSLTLAPSTTGMEDAVDLLPAFTRGDTSDPPRGPKLSARLRAFCKWPGALDWTADGGRLRYLDSLKLIAAITLLTATVFTSATREWAGASTLLYPVRSDFALSVFMVLVGRILPLPWLEPLASGKAAAPTIPASMRQFGQALLRRPFRFLPVLLISGLQYAVGRAGGPFATSEPLRQLFGGVAELPQWTLSNDRAWAGVATSLFVASDMSVHLRSTSSTLYTTPWLLQGSLYILGVATFSGLFKNSSRQALFVFLAVVNWCTYSFLTPFMLGLIIADLSVCGTLTRLSAGGTSNRALRTGLQCAVAALLAVFLFVAPLREGLSNALAHAQVLHGTEGDPLTSGHQLLRFSDVISAALMVLLAEVAWPVRAVLSFRPLAALGRFGAAAVAISHPLVLFYLVPRLYQPSFDAVDHSAGSVLLRLWGLTLGLSLAAAPLIAMLAELPSEVMARLCVRFFLPNLSATPESPPPPPPEAPQKASPAVTLVAPPTPMVLVKDSLPDSPLRKNSFTSTLYSSDSPRKDSMAPTLYDYSPRKDSFAPSLYGKDSPRRDSMAPTLYKYSPRKDSFAPSLYGKDSPRRDSFAPTLYGTDSPRKDSFTPSLYGKDSPRRDSFAPTLYGTDSPRKDCFAPTLYTPESPYRRDSLAPTLCEPASPYRKDSFTPSLLAPPSPLRRDSLAPTLFPPPSPMRRDSLALPLHPPPSPLRRVSVALPSVQPPSPLGPGNDGPGSPK</sequence>
<feature type="transmembrane region" description="Helical" evidence="2">
    <location>
        <begin position="486"/>
        <end position="506"/>
    </location>
</feature>
<evidence type="ECO:0000313" key="3">
    <source>
        <dbReference type="EMBL" id="PWN98354.1"/>
    </source>
</evidence>
<gene>
    <name evidence="3" type="ORF">FA09DRAFT_329947</name>
</gene>
<feature type="transmembrane region" description="Helical" evidence="2">
    <location>
        <begin position="569"/>
        <end position="590"/>
    </location>
</feature>
<keyword evidence="2" id="KW-0812">Transmembrane</keyword>
<feature type="transmembrane region" description="Helical" evidence="2">
    <location>
        <begin position="439"/>
        <end position="465"/>
    </location>
</feature>
<organism evidence="3 4">
    <name type="scientific">Tilletiopsis washingtonensis</name>
    <dbReference type="NCBI Taxonomy" id="58919"/>
    <lineage>
        <taxon>Eukaryota</taxon>
        <taxon>Fungi</taxon>
        <taxon>Dikarya</taxon>
        <taxon>Basidiomycota</taxon>
        <taxon>Ustilaginomycotina</taxon>
        <taxon>Exobasidiomycetes</taxon>
        <taxon>Entylomatales</taxon>
        <taxon>Entylomatales incertae sedis</taxon>
        <taxon>Tilletiopsis</taxon>
    </lineage>
</organism>
<dbReference type="OrthoDB" id="3354346at2759"/>
<dbReference type="AlphaFoldDB" id="A0A316ZBF0"/>
<feature type="transmembrane region" description="Helical" evidence="2">
    <location>
        <begin position="610"/>
        <end position="631"/>
    </location>
</feature>
<keyword evidence="2" id="KW-0472">Membrane</keyword>
<protein>
    <submittedName>
        <fullName evidence="3">Uncharacterized protein</fullName>
    </submittedName>
</protein>
<dbReference type="GeneID" id="37269945"/>
<feature type="transmembrane region" description="Helical" evidence="2">
    <location>
        <begin position="415"/>
        <end position="433"/>
    </location>
</feature>